<gene>
    <name evidence="3" type="ORF">PLOB_00015966</name>
</gene>
<evidence type="ECO:0000313" key="3">
    <source>
        <dbReference type="EMBL" id="CAH3033615.1"/>
    </source>
</evidence>
<dbReference type="InterPro" id="IPR006578">
    <property type="entry name" value="MADF-dom"/>
</dbReference>
<name>A0ABN8MV56_9CNID</name>
<proteinExistence type="predicted"/>
<evidence type="ECO:0000259" key="2">
    <source>
        <dbReference type="Pfam" id="PF10545"/>
    </source>
</evidence>
<feature type="compositionally biased region" description="Basic and acidic residues" evidence="1">
    <location>
        <begin position="202"/>
        <end position="218"/>
    </location>
</feature>
<accession>A0ABN8MV56</accession>
<reference evidence="3 4" key="1">
    <citation type="submission" date="2022-05" db="EMBL/GenBank/DDBJ databases">
        <authorList>
            <consortium name="Genoscope - CEA"/>
            <person name="William W."/>
        </authorList>
    </citation>
    <scope>NUCLEOTIDE SEQUENCE [LARGE SCALE GENOMIC DNA]</scope>
</reference>
<comment type="caution">
    <text evidence="3">The sequence shown here is derived from an EMBL/GenBank/DDBJ whole genome shotgun (WGS) entry which is preliminary data.</text>
</comment>
<feature type="region of interest" description="Disordered" evidence="1">
    <location>
        <begin position="202"/>
        <end position="227"/>
    </location>
</feature>
<dbReference type="EMBL" id="CALNXK010000002">
    <property type="protein sequence ID" value="CAH3033615.1"/>
    <property type="molecule type" value="Genomic_DNA"/>
</dbReference>
<dbReference type="PANTHER" id="PTHR33309">
    <property type="entry name" value="KERATIN, ULTRA HIGH-SULFUR MATRIX PROTEIN-LIKE"/>
    <property type="match status" value="1"/>
</dbReference>
<protein>
    <recommendedName>
        <fullName evidence="2">MADF domain-containing protein</fullName>
    </recommendedName>
</protein>
<sequence>MKRARVSVSAIVLKESKIMGDEDGRKVFVGNLSYDTRDEDLKSHFESVAGHGEVESESKRIYPTWQTANRKLIMEWTPQHDRALLDEMSVSEVFQYKKGTPERDQVWDSIAANLNAVEYPKFKVLKRSCRDRWTLLRGKYQKKMTNAIKASGIDVEVNEMDTIIEELIGKEDAAVRTGGKDKKKVEEEKKAAEQIQKKAMERLGESSKRCGADGEVEVKKKKRKSSSEAVEFLREKAKLDHSLREEELQLRKDQQSQTLVLLQQQQQMNQVLLSLIEKMVKKRVLNRFLSRR</sequence>
<keyword evidence="4" id="KW-1185">Reference proteome</keyword>
<dbReference type="PANTHER" id="PTHR33309:SF1">
    <property type="entry name" value="MYB_SANT-LIKE DNA-BINDING DOMAIN-CONTAINING PROTEIN"/>
    <property type="match status" value="1"/>
</dbReference>
<dbReference type="Pfam" id="PF10545">
    <property type="entry name" value="MADF_DNA_bdg"/>
    <property type="match status" value="1"/>
</dbReference>
<dbReference type="InterPro" id="IPR012677">
    <property type="entry name" value="Nucleotide-bd_a/b_plait_sf"/>
</dbReference>
<dbReference type="InterPro" id="IPR035979">
    <property type="entry name" value="RBD_domain_sf"/>
</dbReference>
<evidence type="ECO:0000313" key="4">
    <source>
        <dbReference type="Proteomes" id="UP001159405"/>
    </source>
</evidence>
<dbReference type="Gene3D" id="3.30.70.330">
    <property type="match status" value="1"/>
</dbReference>
<dbReference type="SUPFAM" id="SSF54928">
    <property type="entry name" value="RNA-binding domain, RBD"/>
    <property type="match status" value="1"/>
</dbReference>
<feature type="domain" description="MADF" evidence="2">
    <location>
        <begin position="100"/>
        <end position="148"/>
    </location>
</feature>
<dbReference type="Proteomes" id="UP001159405">
    <property type="component" value="Unassembled WGS sequence"/>
</dbReference>
<evidence type="ECO:0000256" key="1">
    <source>
        <dbReference type="SAM" id="MobiDB-lite"/>
    </source>
</evidence>
<organism evidence="3 4">
    <name type="scientific">Porites lobata</name>
    <dbReference type="NCBI Taxonomy" id="104759"/>
    <lineage>
        <taxon>Eukaryota</taxon>
        <taxon>Metazoa</taxon>
        <taxon>Cnidaria</taxon>
        <taxon>Anthozoa</taxon>
        <taxon>Hexacorallia</taxon>
        <taxon>Scleractinia</taxon>
        <taxon>Fungiina</taxon>
        <taxon>Poritidae</taxon>
        <taxon>Porites</taxon>
    </lineage>
</organism>